<dbReference type="RefSeq" id="WP_188776171.1">
    <property type="nucleotide sequence ID" value="NZ_BMMB01000006.1"/>
</dbReference>
<feature type="transmembrane region" description="Helical" evidence="2">
    <location>
        <begin position="97"/>
        <end position="118"/>
    </location>
</feature>
<dbReference type="InterPro" id="IPR019690">
    <property type="entry name" value="DUF2569"/>
</dbReference>
<comment type="caution">
    <text evidence="3">The sequence shown here is derived from an EMBL/GenBank/DDBJ whole genome shotgun (WGS) entry which is preliminary data.</text>
</comment>
<feature type="transmembrane region" description="Helical" evidence="2">
    <location>
        <begin position="152"/>
        <end position="170"/>
    </location>
</feature>
<evidence type="ECO:0000313" key="3">
    <source>
        <dbReference type="EMBL" id="MDR6244325.1"/>
    </source>
</evidence>
<dbReference type="EMBL" id="JAVDQH010000007">
    <property type="protein sequence ID" value="MDR6244325.1"/>
    <property type="molecule type" value="Genomic_DNA"/>
</dbReference>
<organism evidence="3 4">
    <name type="scientific">Paenibacillus hunanensis</name>
    <dbReference type="NCBI Taxonomy" id="539262"/>
    <lineage>
        <taxon>Bacteria</taxon>
        <taxon>Bacillati</taxon>
        <taxon>Bacillota</taxon>
        <taxon>Bacilli</taxon>
        <taxon>Bacillales</taxon>
        <taxon>Paenibacillaceae</taxon>
        <taxon>Paenibacillus</taxon>
    </lineage>
</organism>
<protein>
    <submittedName>
        <fullName evidence="3">Glucan phosphoethanolaminetransferase (Alkaline phosphatase superfamily)</fullName>
    </submittedName>
</protein>
<evidence type="ECO:0000256" key="1">
    <source>
        <dbReference type="SAM" id="MobiDB-lite"/>
    </source>
</evidence>
<proteinExistence type="predicted"/>
<keyword evidence="2" id="KW-1133">Transmembrane helix</keyword>
<evidence type="ECO:0000256" key="2">
    <source>
        <dbReference type="SAM" id="Phobius"/>
    </source>
</evidence>
<reference evidence="3 4" key="1">
    <citation type="submission" date="2023-07" db="EMBL/GenBank/DDBJ databases">
        <title>Genomic Encyclopedia of Type Strains, Phase IV (KMG-IV): sequencing the most valuable type-strain genomes for metagenomic binning, comparative biology and taxonomic classification.</title>
        <authorList>
            <person name="Goeker M."/>
        </authorList>
    </citation>
    <scope>NUCLEOTIDE SEQUENCE [LARGE SCALE GENOMIC DNA]</scope>
    <source>
        <strain evidence="3 4">DSM 22170</strain>
    </source>
</reference>
<feature type="transmembrane region" description="Helical" evidence="2">
    <location>
        <begin position="45"/>
        <end position="68"/>
    </location>
</feature>
<keyword evidence="2" id="KW-0472">Membrane</keyword>
<dbReference type="Pfam" id="PF10754">
    <property type="entry name" value="DUF2569"/>
    <property type="match status" value="1"/>
</dbReference>
<feature type="region of interest" description="Disordered" evidence="1">
    <location>
        <begin position="1"/>
        <end position="26"/>
    </location>
</feature>
<accession>A0ABU1IZA1</accession>
<dbReference type="Proteomes" id="UP001185028">
    <property type="component" value="Unassembled WGS sequence"/>
</dbReference>
<evidence type="ECO:0000313" key="4">
    <source>
        <dbReference type="Proteomes" id="UP001185028"/>
    </source>
</evidence>
<keyword evidence="2" id="KW-0812">Transmembrane</keyword>
<feature type="compositionally biased region" description="Pro residues" evidence="1">
    <location>
        <begin position="15"/>
        <end position="26"/>
    </location>
</feature>
<feature type="compositionally biased region" description="Low complexity" evidence="1">
    <location>
        <begin position="1"/>
        <end position="14"/>
    </location>
</feature>
<keyword evidence="4" id="KW-1185">Reference proteome</keyword>
<feature type="transmembrane region" description="Helical" evidence="2">
    <location>
        <begin position="130"/>
        <end position="146"/>
    </location>
</feature>
<gene>
    <name evidence="3" type="ORF">JOC58_002218</name>
</gene>
<name>A0ABU1IZA1_9BACL</name>
<sequence>MNNNYPPNPNGQEQPPQPPFGQPQPPQGRPPLVGLGGWLVVFQIYMYWSLLVALLAIPTYIFMMFLVANPDVFPAEVRGDIDRVLALYNGNLQALSVYEMIVAVIQIVLLVIMLVQLYTRKRSFPRTARAYLLINLALTVIAFFIVPPTSGMVTGMIISAIMTLLWNLYFSRSVRIKNTFVR</sequence>